<name>A0ABU7UY77_9GAMM</name>
<dbReference type="Pfam" id="PF02678">
    <property type="entry name" value="Pirin"/>
    <property type="match status" value="1"/>
</dbReference>
<dbReference type="Gene3D" id="2.60.120.10">
    <property type="entry name" value="Jelly Rolls"/>
    <property type="match status" value="2"/>
</dbReference>
<organism evidence="5 6">
    <name type="scientific">Aquilutibacter rugosus</name>
    <dbReference type="NCBI Taxonomy" id="3115820"/>
    <lineage>
        <taxon>Bacteria</taxon>
        <taxon>Pseudomonadati</taxon>
        <taxon>Pseudomonadota</taxon>
        <taxon>Gammaproteobacteria</taxon>
        <taxon>Lysobacterales</taxon>
        <taxon>Lysobacteraceae</taxon>
        <taxon>Aquilutibacter</taxon>
    </lineage>
</organism>
<dbReference type="InterPro" id="IPR012093">
    <property type="entry name" value="Pirin"/>
</dbReference>
<evidence type="ECO:0000256" key="2">
    <source>
        <dbReference type="RuleBase" id="RU003457"/>
    </source>
</evidence>
<dbReference type="PIRSF" id="PIRSF006232">
    <property type="entry name" value="Pirin"/>
    <property type="match status" value="1"/>
</dbReference>
<dbReference type="RefSeq" id="WP_331689679.1">
    <property type="nucleotide sequence ID" value="NZ_JAZHBN010000005.1"/>
</dbReference>
<sequence>MIIERRAAERGQADHGWLRSAHTFSFAGYYDPQWMGFGPLRVINEDRVAGGGGFAPHSHANMEIVSVVLSGELAHRDSQGNAGVIRAGDVQWMSAGHGVEHSEMNGGATDPVHFLQIWVQPNQVNATPQYGQEHFAFASRLHQWVTLAAPEGRDGGLPWRQDAVLFGRGLRKSDATTRQLDPTRRYWLQILGGELEVELGGTVRQLNAGDAIGLVDEDGELALRQLAEDEVQLLWFDLPR</sequence>
<feature type="domain" description="Quercetin 2,3-dioxygenase C-terminal cupin" evidence="4">
    <location>
        <begin position="147"/>
        <end position="238"/>
    </location>
</feature>
<dbReference type="InterPro" id="IPR003829">
    <property type="entry name" value="Pirin_N_dom"/>
</dbReference>
<evidence type="ECO:0000256" key="1">
    <source>
        <dbReference type="ARBA" id="ARBA00008416"/>
    </source>
</evidence>
<reference evidence="5 6" key="1">
    <citation type="submission" date="2024-01" db="EMBL/GenBank/DDBJ databases">
        <title>Novel species of the genus Luteimonas isolated from rivers.</title>
        <authorList>
            <person name="Lu H."/>
        </authorList>
    </citation>
    <scope>NUCLEOTIDE SEQUENCE [LARGE SCALE GENOMIC DNA]</scope>
    <source>
        <strain evidence="5 6">FXH3W</strain>
    </source>
</reference>
<dbReference type="PANTHER" id="PTHR43212:SF3">
    <property type="entry name" value="QUERCETIN 2,3-DIOXYGENASE"/>
    <property type="match status" value="1"/>
</dbReference>
<proteinExistence type="inferred from homology"/>
<keyword evidence="6" id="KW-1185">Reference proteome</keyword>
<dbReference type="InterPro" id="IPR011051">
    <property type="entry name" value="RmlC_Cupin_sf"/>
</dbReference>
<comment type="similarity">
    <text evidence="1 2">Belongs to the pirin family.</text>
</comment>
<evidence type="ECO:0000313" key="5">
    <source>
        <dbReference type="EMBL" id="MEF2154973.1"/>
    </source>
</evidence>
<dbReference type="InterPro" id="IPR014710">
    <property type="entry name" value="RmlC-like_jellyroll"/>
</dbReference>
<dbReference type="Proteomes" id="UP001356170">
    <property type="component" value="Unassembled WGS sequence"/>
</dbReference>
<dbReference type="CDD" id="cd02910">
    <property type="entry name" value="cupin_Yhhw_N"/>
    <property type="match status" value="1"/>
</dbReference>
<evidence type="ECO:0000259" key="4">
    <source>
        <dbReference type="Pfam" id="PF17954"/>
    </source>
</evidence>
<dbReference type="Pfam" id="PF17954">
    <property type="entry name" value="Pirin_C_2"/>
    <property type="match status" value="1"/>
</dbReference>
<gene>
    <name evidence="5" type="ORF">V3390_01790</name>
</gene>
<dbReference type="SUPFAM" id="SSF51182">
    <property type="entry name" value="RmlC-like cupins"/>
    <property type="match status" value="1"/>
</dbReference>
<evidence type="ECO:0000313" key="6">
    <source>
        <dbReference type="Proteomes" id="UP001356170"/>
    </source>
</evidence>
<dbReference type="PANTHER" id="PTHR43212">
    <property type="entry name" value="QUERCETIN 2,3-DIOXYGENASE"/>
    <property type="match status" value="1"/>
</dbReference>
<protein>
    <submittedName>
        <fullName evidence="5">Pirin family protein</fullName>
    </submittedName>
</protein>
<feature type="domain" description="Pirin N-terminal" evidence="3">
    <location>
        <begin position="11"/>
        <end position="119"/>
    </location>
</feature>
<dbReference type="InterPro" id="IPR041602">
    <property type="entry name" value="Quercetinase_C"/>
</dbReference>
<comment type="caution">
    <text evidence="5">The sequence shown here is derived from an EMBL/GenBank/DDBJ whole genome shotgun (WGS) entry which is preliminary data.</text>
</comment>
<dbReference type="EMBL" id="JAZHBO010000001">
    <property type="protein sequence ID" value="MEF2154973.1"/>
    <property type="molecule type" value="Genomic_DNA"/>
</dbReference>
<accession>A0ABU7UY77</accession>
<evidence type="ECO:0000259" key="3">
    <source>
        <dbReference type="Pfam" id="PF02678"/>
    </source>
</evidence>